<reference evidence="1 2" key="1">
    <citation type="submission" date="2014-06" db="EMBL/GenBank/DDBJ databases">
        <authorList>
            <person name="Swart Estienne"/>
        </authorList>
    </citation>
    <scope>NUCLEOTIDE SEQUENCE [LARGE SCALE GENOMIC DNA]</scope>
    <source>
        <strain evidence="1 2">130c</strain>
    </source>
</reference>
<gene>
    <name evidence="1" type="primary">Contig2265.g2430</name>
    <name evidence="1" type="ORF">STYLEM_20945</name>
</gene>
<organism evidence="1 2">
    <name type="scientific">Stylonychia lemnae</name>
    <name type="common">Ciliate</name>
    <dbReference type="NCBI Taxonomy" id="5949"/>
    <lineage>
        <taxon>Eukaryota</taxon>
        <taxon>Sar</taxon>
        <taxon>Alveolata</taxon>
        <taxon>Ciliophora</taxon>
        <taxon>Intramacronucleata</taxon>
        <taxon>Spirotrichea</taxon>
        <taxon>Stichotrichia</taxon>
        <taxon>Sporadotrichida</taxon>
        <taxon>Oxytrichidae</taxon>
        <taxon>Stylonychinae</taxon>
        <taxon>Stylonychia</taxon>
    </lineage>
</organism>
<evidence type="ECO:0000313" key="1">
    <source>
        <dbReference type="EMBL" id="CDW91784.1"/>
    </source>
</evidence>
<dbReference type="InParanoid" id="A0A078BBL2"/>
<dbReference type="EMBL" id="CCKQ01019747">
    <property type="protein sequence ID" value="CDW91784.1"/>
    <property type="molecule type" value="Genomic_DNA"/>
</dbReference>
<sequence>MVNCSECLQHAFPMYLGGFNNQILIKAMSVDDATQQIVIAGINYDSDIAIGTSSSGYPFIAYIDEGNIYRWAYVFSLHSVQLDKVIFSKGKKKVIAINYLGIALQTDDNKFMLTIIKQDTGNQINVLSVNPGQARLLAQCTDGKGFYVAGLQDDYDTQQLQSSISIFNTVGVLQFDYLLLTTTASSNQALITHMYVTQKGTWKIDSIYGIICSDLQTLEPKYIIFLIEVGYQENYETNEGTQMYFEISSQSKSFVTSAGISSKYGVIIAGHTNSSDQGLDLNFQKNVSFITTSEDKYRCRGSVVQFSVDLMTVSTAFEF</sequence>
<name>A0A078BBL2_STYLE</name>
<accession>A0A078BBL2</accession>
<proteinExistence type="predicted"/>
<dbReference type="Proteomes" id="UP000039865">
    <property type="component" value="Unassembled WGS sequence"/>
</dbReference>
<protein>
    <submittedName>
        <fullName evidence="1">Uncharacterized protein</fullName>
    </submittedName>
</protein>
<dbReference type="AlphaFoldDB" id="A0A078BBL2"/>
<evidence type="ECO:0000313" key="2">
    <source>
        <dbReference type="Proteomes" id="UP000039865"/>
    </source>
</evidence>
<keyword evidence="2" id="KW-1185">Reference proteome</keyword>